<feature type="domain" description="Major facilitator superfamily (MFS) profile" evidence="6">
    <location>
        <begin position="10"/>
        <end position="444"/>
    </location>
</feature>
<evidence type="ECO:0000256" key="5">
    <source>
        <dbReference type="SAM" id="Phobius"/>
    </source>
</evidence>
<comment type="subcellular location">
    <subcellularLocation>
        <location evidence="1">Membrane</location>
        <topology evidence="1">Multi-pass membrane protein</topology>
    </subcellularLocation>
</comment>
<dbReference type="PROSITE" id="PS50850">
    <property type="entry name" value="MFS"/>
    <property type="match status" value="1"/>
</dbReference>
<feature type="transmembrane region" description="Helical" evidence="5">
    <location>
        <begin position="9"/>
        <end position="30"/>
    </location>
</feature>
<organism evidence="7 8">
    <name type="scientific">Pleurostoma richardsiae</name>
    <dbReference type="NCBI Taxonomy" id="41990"/>
    <lineage>
        <taxon>Eukaryota</taxon>
        <taxon>Fungi</taxon>
        <taxon>Dikarya</taxon>
        <taxon>Ascomycota</taxon>
        <taxon>Pezizomycotina</taxon>
        <taxon>Sordariomycetes</taxon>
        <taxon>Sordariomycetidae</taxon>
        <taxon>Calosphaeriales</taxon>
        <taxon>Pleurostomataceae</taxon>
        <taxon>Pleurostoma</taxon>
    </lineage>
</organism>
<feature type="transmembrane region" description="Helical" evidence="5">
    <location>
        <begin position="226"/>
        <end position="252"/>
    </location>
</feature>
<dbReference type="Pfam" id="PF07690">
    <property type="entry name" value="MFS_1"/>
    <property type="match status" value="1"/>
</dbReference>
<accession>A0AA38VMA3</accession>
<feature type="transmembrane region" description="Helical" evidence="5">
    <location>
        <begin position="405"/>
        <end position="423"/>
    </location>
</feature>
<evidence type="ECO:0000256" key="3">
    <source>
        <dbReference type="ARBA" id="ARBA00022989"/>
    </source>
</evidence>
<dbReference type="InterPro" id="IPR020846">
    <property type="entry name" value="MFS_dom"/>
</dbReference>
<name>A0AA38VMA3_9PEZI</name>
<feature type="transmembrane region" description="Helical" evidence="5">
    <location>
        <begin position="305"/>
        <end position="326"/>
    </location>
</feature>
<feature type="transmembrane region" description="Helical" evidence="5">
    <location>
        <begin position="169"/>
        <end position="188"/>
    </location>
</feature>
<dbReference type="PANTHER" id="PTHR23502">
    <property type="entry name" value="MAJOR FACILITATOR SUPERFAMILY"/>
    <property type="match status" value="1"/>
</dbReference>
<feature type="transmembrane region" description="Helical" evidence="5">
    <location>
        <begin position="264"/>
        <end position="284"/>
    </location>
</feature>
<keyword evidence="8" id="KW-1185">Reference proteome</keyword>
<comment type="caution">
    <text evidence="7">The sequence shown here is derived from an EMBL/GenBank/DDBJ whole genome shotgun (WGS) entry which is preliminary data.</text>
</comment>
<sequence>MIPLWKKEAAFWSILINTIVFAIVPGPLLAPSTYALAEVFNAPLTKIAELSGYQLLVVGALGPLVSVLAQKYGKRPQFLFAAVTATLGTIICIVGSEQFRYKTLLAGRMVQGLGITAWESLSLASVGDLFYLHERGWRAAVVVAALACMASLVAIIGGAMTEYVGWSRLFWACLPFNLVSMLSTILLIPETQYPRQNTEFRPGVYTKKSPLHLLSEIFIHLSNPTVVWIMLISGVSVSTFVTTSYILSQIWSVPPYSLNVAQNGYFFAGALIAGVIAIPAGPLCDWSARALSRLNKGIYEAEFRIPINILAVLCCSCGWFLFMWVVDHPRPNGYLLGSFCYGLTCFGISIASTSAGLYVLDAFPKQSTEIFVLQMMVKNFMFYGFSTFINTWATEKGAGNVFKTYGILSVCLFATCIPMYVFGKLNRKVVHKMRPRSKLLRAIT</sequence>
<dbReference type="PANTHER" id="PTHR23502:SF29">
    <property type="entry name" value="TRANSPORTER, PUTATIVE (AFU_ORTHOLOGUE AFUA_6G06680)-RELATED"/>
    <property type="match status" value="1"/>
</dbReference>
<evidence type="ECO:0000256" key="4">
    <source>
        <dbReference type="ARBA" id="ARBA00023136"/>
    </source>
</evidence>
<dbReference type="GO" id="GO:0022857">
    <property type="term" value="F:transmembrane transporter activity"/>
    <property type="evidence" value="ECO:0007669"/>
    <property type="project" value="InterPro"/>
</dbReference>
<evidence type="ECO:0000313" key="8">
    <source>
        <dbReference type="Proteomes" id="UP001174694"/>
    </source>
</evidence>
<dbReference type="SUPFAM" id="SSF103473">
    <property type="entry name" value="MFS general substrate transporter"/>
    <property type="match status" value="1"/>
</dbReference>
<dbReference type="Proteomes" id="UP001174694">
    <property type="component" value="Unassembled WGS sequence"/>
</dbReference>
<feature type="transmembrane region" description="Helical" evidence="5">
    <location>
        <begin position="371"/>
        <end position="393"/>
    </location>
</feature>
<dbReference type="EMBL" id="JANBVO010000026">
    <property type="protein sequence ID" value="KAJ9139459.1"/>
    <property type="molecule type" value="Genomic_DNA"/>
</dbReference>
<keyword evidence="3 5" id="KW-1133">Transmembrane helix</keyword>
<gene>
    <name evidence="7" type="ORF">NKR23_g7865</name>
</gene>
<dbReference type="GO" id="GO:0005886">
    <property type="term" value="C:plasma membrane"/>
    <property type="evidence" value="ECO:0007669"/>
    <property type="project" value="TreeGrafter"/>
</dbReference>
<dbReference type="Gene3D" id="1.20.1250.20">
    <property type="entry name" value="MFS general substrate transporter like domains"/>
    <property type="match status" value="1"/>
</dbReference>
<keyword evidence="4 5" id="KW-0472">Membrane</keyword>
<evidence type="ECO:0000256" key="1">
    <source>
        <dbReference type="ARBA" id="ARBA00004141"/>
    </source>
</evidence>
<feature type="transmembrane region" description="Helical" evidence="5">
    <location>
        <begin position="50"/>
        <end position="69"/>
    </location>
</feature>
<reference evidence="7" key="1">
    <citation type="submission" date="2022-07" db="EMBL/GenBank/DDBJ databases">
        <title>Fungi with potential for degradation of polypropylene.</title>
        <authorList>
            <person name="Gostincar C."/>
        </authorList>
    </citation>
    <scope>NUCLEOTIDE SEQUENCE</scope>
    <source>
        <strain evidence="7">EXF-13308</strain>
    </source>
</reference>
<evidence type="ECO:0000313" key="7">
    <source>
        <dbReference type="EMBL" id="KAJ9139459.1"/>
    </source>
</evidence>
<dbReference type="InterPro" id="IPR036259">
    <property type="entry name" value="MFS_trans_sf"/>
</dbReference>
<proteinExistence type="predicted"/>
<dbReference type="AlphaFoldDB" id="A0AA38VMA3"/>
<dbReference type="InterPro" id="IPR011701">
    <property type="entry name" value="MFS"/>
</dbReference>
<feature type="transmembrane region" description="Helical" evidence="5">
    <location>
        <begin position="139"/>
        <end position="157"/>
    </location>
</feature>
<feature type="transmembrane region" description="Helical" evidence="5">
    <location>
        <begin position="332"/>
        <end position="359"/>
    </location>
</feature>
<keyword evidence="2 5" id="KW-0812">Transmembrane</keyword>
<evidence type="ECO:0000256" key="2">
    <source>
        <dbReference type="ARBA" id="ARBA00022692"/>
    </source>
</evidence>
<evidence type="ECO:0000259" key="6">
    <source>
        <dbReference type="PROSITE" id="PS50850"/>
    </source>
</evidence>
<feature type="transmembrane region" description="Helical" evidence="5">
    <location>
        <begin position="78"/>
        <end position="96"/>
    </location>
</feature>
<feature type="transmembrane region" description="Helical" evidence="5">
    <location>
        <begin position="108"/>
        <end position="132"/>
    </location>
</feature>
<protein>
    <submittedName>
        <fullName evidence="7">MFS general substrate transporter</fullName>
    </submittedName>
</protein>